<feature type="transmembrane region" description="Helical" evidence="1">
    <location>
        <begin position="12"/>
        <end position="31"/>
    </location>
</feature>
<keyword evidence="3" id="KW-1185">Reference proteome</keyword>
<name>A0A5C0UEF9_9PROT</name>
<evidence type="ECO:0000313" key="3">
    <source>
        <dbReference type="Proteomes" id="UP000325004"/>
    </source>
</evidence>
<gene>
    <name evidence="2" type="ORF">FZC34_00900</name>
</gene>
<evidence type="ECO:0000313" key="2">
    <source>
        <dbReference type="EMBL" id="QEK38476.1"/>
    </source>
</evidence>
<reference evidence="2 3" key="1">
    <citation type="submission" date="2019-08" db="EMBL/GenBank/DDBJ databases">
        <title>Highly reduced genomes of protist endosymbionts show evolutionary convergence.</title>
        <authorList>
            <person name="George E."/>
            <person name="Husnik F."/>
            <person name="Tashyreva D."/>
            <person name="Prokopchuk G."/>
            <person name="Horak A."/>
            <person name="Kwong W.K."/>
            <person name="Lukes J."/>
            <person name="Keeling P.J."/>
        </authorList>
    </citation>
    <scope>NUCLEOTIDE SEQUENCE [LARGE SCALE GENOMIC DNA]</scope>
    <source>
        <strain evidence="2">1604LC</strain>
    </source>
</reference>
<organism evidence="2 3">
    <name type="scientific">Candidatus Cytomitobacter primus</name>
    <dbReference type="NCBI Taxonomy" id="2066024"/>
    <lineage>
        <taxon>Bacteria</taxon>
        <taxon>Pseudomonadati</taxon>
        <taxon>Pseudomonadota</taxon>
        <taxon>Alphaproteobacteria</taxon>
        <taxon>Holosporales</taxon>
        <taxon>Holosporaceae</taxon>
        <taxon>Candidatus Cytomitobacter</taxon>
    </lineage>
</organism>
<dbReference type="EMBL" id="CP043316">
    <property type="protein sequence ID" value="QEK38476.1"/>
    <property type="molecule type" value="Genomic_DNA"/>
</dbReference>
<feature type="transmembrane region" description="Helical" evidence="1">
    <location>
        <begin position="81"/>
        <end position="98"/>
    </location>
</feature>
<dbReference type="KEGG" id="cpri:FZC34_00900"/>
<sequence>MYYTDFFNHIEFWQLVSLNIIICCGLVLASMRNYRTLKLLLSNKLNQKHLGIFQEYKAIIHSKELVLFNWIAMKKSLKSIWNMRISMLIILMLINPILVNRMRIDCFYNFLYIEISVLIALVFVAGKAKKFFCVLENNLRNSTKQTDYTKQEVQYLVNRLANAQQSFENGSKINIELKHELENIVKNIVYLSRINHTSKDLLEQLTKHLINKK</sequence>
<accession>A0A5C0UEF9</accession>
<feature type="transmembrane region" description="Helical" evidence="1">
    <location>
        <begin position="110"/>
        <end position="126"/>
    </location>
</feature>
<dbReference type="Proteomes" id="UP000325004">
    <property type="component" value="Chromosome"/>
</dbReference>
<dbReference type="AlphaFoldDB" id="A0A5C0UEF9"/>
<proteinExistence type="predicted"/>
<evidence type="ECO:0000256" key="1">
    <source>
        <dbReference type="SAM" id="Phobius"/>
    </source>
</evidence>
<dbReference type="RefSeq" id="WP_148971592.1">
    <property type="nucleotide sequence ID" value="NZ_CP043316.1"/>
</dbReference>
<protein>
    <submittedName>
        <fullName evidence="2">Uncharacterized protein</fullName>
    </submittedName>
</protein>
<keyword evidence="1" id="KW-0812">Transmembrane</keyword>
<keyword evidence="1" id="KW-1133">Transmembrane helix</keyword>
<keyword evidence="1" id="KW-0472">Membrane</keyword>